<comment type="function">
    <text evidence="19">Catalyzes the 2 serial methylation steps for the conversion of the 7-monomethylguanosine (m(7)G) caps of snRNAs and snoRNAs to a 2,2,7-trimethylguanosine (m(2,2,7)G) cap structure. The enzyme is specific for guanine, and N7 methylation must precede N2 methylation. Hypermethylation of the m7G cap of U snRNAs leads to their concentration in nuclear foci, their colocalization with coilin and the formation of canonical Cajal bodies (CBs). Plays a role in transcriptional regulation.</text>
</comment>
<dbReference type="InterPro" id="IPR029063">
    <property type="entry name" value="SAM-dependent_MTases_sf"/>
</dbReference>
<comment type="catalytic activity">
    <reaction evidence="17">
        <text>a 5'-end (N(7)-methyl 5'-triphosphoguanosine)-ribonucleoside in snRNA + S-adenosyl-L-methionine = a 5'-end (N(2),N(7)-dimethyl 5'-triphosphoguanosine)-ribonucleoside in snRNA + S-adenosyl-L-homocysteine + H(+)</text>
        <dbReference type="Rhea" id="RHEA:78471"/>
        <dbReference type="Rhea" id="RHEA-COMP:19085"/>
        <dbReference type="Rhea" id="RHEA-COMP:19087"/>
        <dbReference type="ChEBI" id="CHEBI:15378"/>
        <dbReference type="ChEBI" id="CHEBI:57856"/>
        <dbReference type="ChEBI" id="CHEBI:59789"/>
        <dbReference type="ChEBI" id="CHEBI:156461"/>
        <dbReference type="ChEBI" id="CHEBI:172880"/>
    </reaction>
    <physiologicalReaction direction="left-to-right" evidence="17">
        <dbReference type="Rhea" id="RHEA:78472"/>
    </physiologicalReaction>
</comment>
<dbReference type="GO" id="GO:0005737">
    <property type="term" value="C:cytoplasm"/>
    <property type="evidence" value="ECO:0007669"/>
    <property type="project" value="UniProtKB-SubCell"/>
</dbReference>
<dbReference type="InParanoid" id="D3B9I5"/>
<evidence type="ECO:0000256" key="3">
    <source>
        <dbReference type="ARBA" id="ARBA00004604"/>
    </source>
</evidence>
<evidence type="ECO:0000256" key="18">
    <source>
        <dbReference type="ARBA" id="ARBA00049790"/>
    </source>
</evidence>
<keyword evidence="12" id="KW-0539">Nucleus</keyword>
<evidence type="ECO:0000256" key="10">
    <source>
        <dbReference type="ARBA" id="ARBA00023015"/>
    </source>
</evidence>
<evidence type="ECO:0000256" key="23">
    <source>
        <dbReference type="SAM" id="MobiDB-lite"/>
    </source>
</evidence>
<dbReference type="AlphaFoldDB" id="D3B9I5"/>
<evidence type="ECO:0000313" key="25">
    <source>
        <dbReference type="Proteomes" id="UP000001396"/>
    </source>
</evidence>
<dbReference type="SUPFAM" id="SSF53335">
    <property type="entry name" value="S-adenosyl-L-methionine-dependent methyltransferases"/>
    <property type="match status" value="1"/>
</dbReference>
<evidence type="ECO:0000256" key="5">
    <source>
        <dbReference type="ARBA" id="ARBA00022490"/>
    </source>
</evidence>
<keyword evidence="11" id="KW-0804">Transcription</keyword>
<evidence type="ECO:0000256" key="13">
    <source>
        <dbReference type="ARBA" id="ARBA00025783"/>
    </source>
</evidence>
<comment type="catalytic activity">
    <reaction evidence="16">
        <text>a 5'-end (N(2),N(7)-dimethyl 5'-triphosphoguanosine)-ribonucleoside in snRNA + S-adenosyl-L-methionine = a 5'-end (N(2),N(2),N(7)-trimethyl 5'-triphosphoguanosine)-ribonucleoside in snRNA + S-adenosyl-L-homocysteine + H(+)</text>
        <dbReference type="Rhea" id="RHEA:78479"/>
        <dbReference type="Rhea" id="RHEA-COMP:19087"/>
        <dbReference type="Rhea" id="RHEA-COMP:19089"/>
        <dbReference type="ChEBI" id="CHEBI:15378"/>
        <dbReference type="ChEBI" id="CHEBI:57856"/>
        <dbReference type="ChEBI" id="CHEBI:59789"/>
        <dbReference type="ChEBI" id="CHEBI:167623"/>
        <dbReference type="ChEBI" id="CHEBI:172880"/>
    </reaction>
    <physiologicalReaction direction="left-to-right" evidence="16">
        <dbReference type="Rhea" id="RHEA:78480"/>
    </physiologicalReaction>
</comment>
<keyword evidence="5" id="KW-0963">Cytoplasm</keyword>
<proteinExistence type="inferred from homology"/>
<dbReference type="STRING" id="670386.D3B9I5"/>
<comment type="catalytic activity">
    <reaction evidence="15">
        <text>a 5'-end (N(7)-methyl 5'-triphosphoguanosine)-ribonucleoside in snoRNA + S-adenosyl-L-methionine = a 5'-end (N(2),N(7)-dimethyl 5'-triphosphoguanosine)-ribonucleoside in snoRNA + S-adenosyl-L-homocysteine + H(+)</text>
        <dbReference type="Rhea" id="RHEA:78475"/>
        <dbReference type="Rhea" id="RHEA-COMP:19086"/>
        <dbReference type="Rhea" id="RHEA-COMP:19088"/>
        <dbReference type="ChEBI" id="CHEBI:15378"/>
        <dbReference type="ChEBI" id="CHEBI:57856"/>
        <dbReference type="ChEBI" id="CHEBI:59789"/>
        <dbReference type="ChEBI" id="CHEBI:156461"/>
        <dbReference type="ChEBI" id="CHEBI:172880"/>
    </reaction>
    <physiologicalReaction direction="left-to-right" evidence="15">
        <dbReference type="Rhea" id="RHEA:78476"/>
    </physiologicalReaction>
</comment>
<evidence type="ECO:0000256" key="6">
    <source>
        <dbReference type="ARBA" id="ARBA00022553"/>
    </source>
</evidence>
<evidence type="ECO:0000256" key="4">
    <source>
        <dbReference type="ARBA" id="ARBA00018517"/>
    </source>
</evidence>
<evidence type="ECO:0000256" key="15">
    <source>
        <dbReference type="ARBA" id="ARBA00048740"/>
    </source>
</evidence>
<comment type="subcellular location">
    <subcellularLocation>
        <location evidence="2">Cytoplasm</location>
    </subcellularLocation>
    <subcellularLocation>
        <location evidence="1">Nucleus</location>
        <location evidence="1">Cajal body</location>
    </subcellularLocation>
    <subcellularLocation>
        <location evidence="3">Nucleus</location>
        <location evidence="3">Nucleolus</location>
    </subcellularLocation>
</comment>
<evidence type="ECO:0000256" key="8">
    <source>
        <dbReference type="ARBA" id="ARBA00022679"/>
    </source>
</evidence>
<evidence type="ECO:0000256" key="17">
    <source>
        <dbReference type="ARBA" id="ARBA00049075"/>
    </source>
</evidence>
<dbReference type="CDD" id="cd02440">
    <property type="entry name" value="AdoMet_MTases"/>
    <property type="match status" value="1"/>
</dbReference>
<dbReference type="GO" id="GO:0005730">
    <property type="term" value="C:nucleolus"/>
    <property type="evidence" value="ECO:0007669"/>
    <property type="project" value="UniProtKB-SubCell"/>
</dbReference>
<dbReference type="PANTHER" id="PTHR14741">
    <property type="entry name" value="S-ADENOSYLMETHIONINE-DEPENDENT METHYLTRANSFERASE RELATED"/>
    <property type="match status" value="1"/>
</dbReference>
<dbReference type="InterPro" id="IPR019012">
    <property type="entry name" value="RNA_cap_Gua-N2-MeTrfase"/>
</dbReference>
<feature type="compositionally biased region" description="Low complexity" evidence="23">
    <location>
        <begin position="108"/>
        <end position="125"/>
    </location>
</feature>
<comment type="caution">
    <text evidence="24">The sequence shown here is derived from an EMBL/GenBank/DDBJ whole genome shotgun (WGS) entry which is preliminary data.</text>
</comment>
<keyword evidence="6" id="KW-0597">Phosphoprotein</keyword>
<protein>
    <recommendedName>
        <fullName evidence="4">Trimethylguanosine synthase</fullName>
    </recommendedName>
    <alternativeName>
        <fullName evidence="18">Cap-specific guanine-N(2) methyltransferase</fullName>
    </alternativeName>
    <alternativeName>
        <fullName evidence="21">Nuclear receptor coactivator 6-interacting protein</fullName>
    </alternativeName>
    <alternativeName>
        <fullName evidence="22">PRIP-interacting protein with methyltransferase motif</fullName>
    </alternativeName>
</protein>
<keyword evidence="9" id="KW-0949">S-adenosyl-L-methionine</keyword>
<dbReference type="FunFam" id="3.40.50.150:FF:000066">
    <property type="entry name" value="Trimethylguanosine synthase 1"/>
    <property type="match status" value="1"/>
</dbReference>
<dbReference type="GO" id="GO:0071164">
    <property type="term" value="F:RNA cap trimethylguanosine synthase activity"/>
    <property type="evidence" value="ECO:0007669"/>
    <property type="project" value="TreeGrafter"/>
</dbReference>
<dbReference type="RefSeq" id="XP_020434014.1">
    <property type="nucleotide sequence ID" value="XM_020576025.1"/>
</dbReference>
<keyword evidence="7" id="KW-0489">Methyltransferase</keyword>
<name>D3B9I5_HETP5</name>
<evidence type="ECO:0000256" key="2">
    <source>
        <dbReference type="ARBA" id="ARBA00004496"/>
    </source>
</evidence>
<evidence type="ECO:0000256" key="7">
    <source>
        <dbReference type="ARBA" id="ARBA00022603"/>
    </source>
</evidence>
<evidence type="ECO:0000256" key="9">
    <source>
        <dbReference type="ARBA" id="ARBA00022691"/>
    </source>
</evidence>
<evidence type="ECO:0000256" key="16">
    <source>
        <dbReference type="ARBA" id="ARBA00048763"/>
    </source>
</evidence>
<feature type="region of interest" description="Disordered" evidence="23">
    <location>
        <begin position="106"/>
        <end position="129"/>
    </location>
</feature>
<evidence type="ECO:0000256" key="22">
    <source>
        <dbReference type="ARBA" id="ARBA00081504"/>
    </source>
</evidence>
<dbReference type="Gene3D" id="3.40.50.150">
    <property type="entry name" value="Vaccinia Virus protein VP39"/>
    <property type="match status" value="1"/>
</dbReference>
<dbReference type="Pfam" id="PF09445">
    <property type="entry name" value="Methyltransf_15"/>
    <property type="match status" value="1"/>
</dbReference>
<organism evidence="24 25">
    <name type="scientific">Heterostelium pallidum (strain ATCC 26659 / Pp 5 / PN500)</name>
    <name type="common">Cellular slime mold</name>
    <name type="synonym">Polysphondylium pallidum</name>
    <dbReference type="NCBI Taxonomy" id="670386"/>
    <lineage>
        <taxon>Eukaryota</taxon>
        <taxon>Amoebozoa</taxon>
        <taxon>Evosea</taxon>
        <taxon>Eumycetozoa</taxon>
        <taxon>Dictyostelia</taxon>
        <taxon>Acytosteliales</taxon>
        <taxon>Acytosteliaceae</taxon>
        <taxon>Heterostelium</taxon>
    </lineage>
</organism>
<evidence type="ECO:0000256" key="14">
    <source>
        <dbReference type="ARBA" id="ARBA00047418"/>
    </source>
</evidence>
<reference evidence="24 25" key="1">
    <citation type="journal article" date="2011" name="Genome Res.">
        <title>Phylogeny-wide analysis of social amoeba genomes highlights ancient origins for complex intercellular communication.</title>
        <authorList>
            <person name="Heidel A.J."/>
            <person name="Lawal H.M."/>
            <person name="Felder M."/>
            <person name="Schilde C."/>
            <person name="Helps N.R."/>
            <person name="Tunggal B."/>
            <person name="Rivero F."/>
            <person name="John U."/>
            <person name="Schleicher M."/>
            <person name="Eichinger L."/>
            <person name="Platzer M."/>
            <person name="Noegel A.A."/>
            <person name="Schaap P."/>
            <person name="Gloeckner G."/>
        </authorList>
    </citation>
    <scope>NUCLEOTIDE SEQUENCE [LARGE SCALE GENOMIC DNA]</scope>
    <source>
        <strain evidence="25">ATCC 26659 / Pp 5 / PN500</strain>
    </source>
</reference>
<evidence type="ECO:0000256" key="21">
    <source>
        <dbReference type="ARBA" id="ARBA00079339"/>
    </source>
</evidence>
<accession>D3B9I5</accession>
<keyword evidence="8" id="KW-0808">Transferase</keyword>
<dbReference type="PANTHER" id="PTHR14741:SF32">
    <property type="entry name" value="TRIMETHYLGUANOSINE SYNTHASE"/>
    <property type="match status" value="1"/>
</dbReference>
<evidence type="ECO:0000256" key="19">
    <source>
        <dbReference type="ARBA" id="ARBA00057179"/>
    </source>
</evidence>
<dbReference type="GO" id="GO:0015030">
    <property type="term" value="C:Cajal body"/>
    <property type="evidence" value="ECO:0007669"/>
    <property type="project" value="UniProtKB-SubCell"/>
</dbReference>
<dbReference type="Proteomes" id="UP000001396">
    <property type="component" value="Unassembled WGS sequence"/>
</dbReference>
<gene>
    <name evidence="24" type="ORF">PPL_05129</name>
</gene>
<evidence type="ECO:0000256" key="20">
    <source>
        <dbReference type="ARBA" id="ARBA00064494"/>
    </source>
</evidence>
<evidence type="ECO:0000313" key="24">
    <source>
        <dbReference type="EMBL" id="EFA81897.1"/>
    </source>
</evidence>
<dbReference type="EMBL" id="ADBJ01000022">
    <property type="protein sequence ID" value="EFA81897.1"/>
    <property type="molecule type" value="Genomic_DNA"/>
</dbReference>
<comment type="similarity">
    <text evidence="13">Belongs to the methyltransferase superfamily. Trimethylguanosine synthase family.</text>
</comment>
<comment type="catalytic activity">
    <reaction evidence="14">
        <text>a 5'-end (N(2),N(7)-dimethyl 5'-triphosphoguanosine)-ribonucleoside in snoRNA + S-adenosyl-L-methionine = a 5'-end (N(2),N(2),N(7)-trimethyl 5'-triphosphoguanosine)-ribonucleoside in snoRNA + S-adenosyl-L-homocysteine + H(+)</text>
        <dbReference type="Rhea" id="RHEA:78507"/>
        <dbReference type="Rhea" id="RHEA-COMP:19088"/>
        <dbReference type="Rhea" id="RHEA-COMP:19090"/>
        <dbReference type="ChEBI" id="CHEBI:15378"/>
        <dbReference type="ChEBI" id="CHEBI:57856"/>
        <dbReference type="ChEBI" id="CHEBI:59789"/>
        <dbReference type="ChEBI" id="CHEBI:167623"/>
        <dbReference type="ChEBI" id="CHEBI:172880"/>
    </reaction>
    <physiologicalReaction direction="left-to-right" evidence="14">
        <dbReference type="Rhea" id="RHEA:78508"/>
    </physiologicalReaction>
</comment>
<keyword evidence="25" id="KW-1185">Reference proteome</keyword>
<comment type="subunit">
    <text evidence="20">May form homooligomers. Interacts with CREBBP/CBP, EED/WAIT1, EP300/P300, NCOA6/PRIP, PPARBP/PBP and SMN.</text>
</comment>
<evidence type="ECO:0000256" key="1">
    <source>
        <dbReference type="ARBA" id="ARBA00004408"/>
    </source>
</evidence>
<evidence type="ECO:0000256" key="11">
    <source>
        <dbReference type="ARBA" id="ARBA00023163"/>
    </source>
</evidence>
<dbReference type="GeneID" id="31360615"/>
<sequence>MSSNGSSISITERVQQIMNNIESNQTSSNKRKRLRKKLLYLQKKHTIVTTSSSNKDEQANSDILSSSPVAKHILNTHKTLSSLEIVHQQQKEYAKNKNLTVTFSNYIKDNNNNNNDSQDNNNHNSDNNKDEETILMESMKNLEQDIGKYYGQRFRLFSKFDDGILLDKESWFSVTPEKIAEHIAQRCKCSFILDAFCGAGGNTIQFAKQCDHVLSVDIDKKKLMMASHNAKIYQCLDRIDLVHSDFMYFANSIQGIQHVDAVFLSPPWGGPSYLSKPTVSLDDMTPNGFEIFRLAMRISPNIAYFLPRNIDHFDLAKLTKISKEMGGSEECEVEENYLNNVLKTITVYFGDLIKKK</sequence>
<evidence type="ECO:0000256" key="12">
    <source>
        <dbReference type="ARBA" id="ARBA00023242"/>
    </source>
</evidence>
<keyword evidence="10" id="KW-0805">Transcription regulation</keyword>